<keyword evidence="3" id="KW-0132">Cell division</keyword>
<accession>A0A0R1RCW5</accession>
<keyword evidence="3" id="KW-0963">Cytoplasm</keyword>
<dbReference type="KEGG" id="lol:LACOL_0962"/>
<keyword evidence="3" id="KW-0131">Cell cycle</keyword>
<keyword evidence="6" id="KW-1185">Reference proteome</keyword>
<comment type="subunit">
    <text evidence="3">Component of a cohesin-like complex composed of ScpA, ScpB and the Smc homodimer, in which ScpA and ScpB bind to the head domain of Smc. The presence of the three proteins is required for the association of the complex with DNA.</text>
</comment>
<sequence>MPSNEVSKLVNQPTIKVSDFEGPLDLLLHLIRSSEMDIYDIQISAITGQYVDYLHNMKENQLEVAGEYVVMAATLMAIKSQMLLPNEPIEEEITDDEDLNDPRQELVDQLLEYKRYKQAAQQLKEKEELRQQEYTRQAMSIPAGVVSAKLAPGVTVQQLQSAFDKVLKRKIINEPLNQTVQGEAESISARIKLVLHRVMSGIQSFENLFEGQVTVEDLVTTFFAILELSKHQAILIEQQDSFGPLMLSIGPHSEEYENDQFGAD</sequence>
<dbReference type="Pfam" id="PF02616">
    <property type="entry name" value="SMC_ScpA"/>
    <property type="match status" value="1"/>
</dbReference>
<evidence type="ECO:0000313" key="5">
    <source>
        <dbReference type="EMBL" id="KRL54815.1"/>
    </source>
</evidence>
<dbReference type="GO" id="GO:0051301">
    <property type="term" value="P:cell division"/>
    <property type="evidence" value="ECO:0007669"/>
    <property type="project" value="UniProtKB-KW"/>
</dbReference>
<dbReference type="InterPro" id="IPR003768">
    <property type="entry name" value="ScpA"/>
</dbReference>
<dbReference type="Proteomes" id="UP000051697">
    <property type="component" value="Unassembled WGS sequence"/>
</dbReference>
<feature type="coiled-coil region" evidence="4">
    <location>
        <begin position="106"/>
        <end position="137"/>
    </location>
</feature>
<organism evidence="5 6">
    <name type="scientific">Paucilactobacillus oligofermentans DSM 15707 = LMG 22743</name>
    <dbReference type="NCBI Taxonomy" id="1423778"/>
    <lineage>
        <taxon>Bacteria</taxon>
        <taxon>Bacillati</taxon>
        <taxon>Bacillota</taxon>
        <taxon>Bacilli</taxon>
        <taxon>Lactobacillales</taxon>
        <taxon>Lactobacillaceae</taxon>
        <taxon>Paucilactobacillus</taxon>
    </lineage>
</organism>
<keyword evidence="1 3" id="KW-0159">Chromosome partition</keyword>
<proteinExistence type="inferred from homology"/>
<dbReference type="GO" id="GO:0005737">
    <property type="term" value="C:cytoplasm"/>
    <property type="evidence" value="ECO:0007669"/>
    <property type="project" value="UniProtKB-SubCell"/>
</dbReference>
<comment type="subcellular location">
    <subcellularLocation>
        <location evidence="3">Cytoplasm</location>
    </subcellularLocation>
    <text evidence="3">Associated with two foci at the outer edges of the nucleoid region in young cells, and at four foci within both cell halves in older cells.</text>
</comment>
<gene>
    <name evidence="3" type="primary">scpA</name>
    <name evidence="5" type="ORF">FC70_GL001617</name>
</gene>
<evidence type="ECO:0000256" key="1">
    <source>
        <dbReference type="ARBA" id="ARBA00022829"/>
    </source>
</evidence>
<comment type="function">
    <text evidence="3">Participates in chromosomal partition during cell division. May act via the formation of a condensin-like complex containing Smc and ScpB that pull DNA away from mid-cell into both cell halves.</text>
</comment>
<evidence type="ECO:0000256" key="2">
    <source>
        <dbReference type="ARBA" id="ARBA00044777"/>
    </source>
</evidence>
<comment type="similarity">
    <text evidence="3">Belongs to the ScpA family.</text>
</comment>
<dbReference type="GO" id="GO:0006260">
    <property type="term" value="P:DNA replication"/>
    <property type="evidence" value="ECO:0007669"/>
    <property type="project" value="UniProtKB-UniRule"/>
</dbReference>
<dbReference type="PANTHER" id="PTHR33969:SF2">
    <property type="entry name" value="SEGREGATION AND CONDENSATION PROTEIN A"/>
    <property type="match status" value="1"/>
</dbReference>
<evidence type="ECO:0000256" key="4">
    <source>
        <dbReference type="SAM" id="Coils"/>
    </source>
</evidence>
<dbReference type="PATRIC" id="fig|1423778.4.peg.1655"/>
<dbReference type="EMBL" id="AZFE01000032">
    <property type="protein sequence ID" value="KRL54815.1"/>
    <property type="molecule type" value="Genomic_DNA"/>
</dbReference>
<evidence type="ECO:0000256" key="3">
    <source>
        <dbReference type="HAMAP-Rule" id="MF_01805"/>
    </source>
</evidence>
<dbReference type="Gene3D" id="1.10.10.580">
    <property type="entry name" value="Structural maintenance of chromosome 1. Chain E"/>
    <property type="match status" value="1"/>
</dbReference>
<dbReference type="OrthoDB" id="9811016at2"/>
<dbReference type="RefSeq" id="WP_057890529.1">
    <property type="nucleotide sequence ID" value="NZ_AZFE01000032.1"/>
</dbReference>
<dbReference type="AlphaFoldDB" id="A0A0R1RCW5"/>
<dbReference type="PANTHER" id="PTHR33969">
    <property type="entry name" value="SEGREGATION AND CONDENSATION PROTEIN A"/>
    <property type="match status" value="1"/>
</dbReference>
<dbReference type="GO" id="GO:0007059">
    <property type="term" value="P:chromosome segregation"/>
    <property type="evidence" value="ECO:0007669"/>
    <property type="project" value="UniProtKB-UniRule"/>
</dbReference>
<keyword evidence="4" id="KW-0175">Coiled coil</keyword>
<dbReference type="STRING" id="1423778.FC70_GL001617"/>
<comment type="caution">
    <text evidence="5">The sequence shown here is derived from an EMBL/GenBank/DDBJ whole genome shotgun (WGS) entry which is preliminary data.</text>
</comment>
<evidence type="ECO:0000313" key="6">
    <source>
        <dbReference type="Proteomes" id="UP000051697"/>
    </source>
</evidence>
<dbReference type="InterPro" id="IPR023093">
    <property type="entry name" value="ScpA-like_C"/>
</dbReference>
<dbReference type="Gene3D" id="6.10.250.2410">
    <property type="match status" value="1"/>
</dbReference>
<name>A0A0R1RCW5_9LACO</name>
<dbReference type="HAMAP" id="MF_01805">
    <property type="entry name" value="ScpA"/>
    <property type="match status" value="1"/>
</dbReference>
<protein>
    <recommendedName>
        <fullName evidence="2 3">Segregation and condensation protein A</fullName>
    </recommendedName>
</protein>
<reference evidence="5 6" key="1">
    <citation type="journal article" date="2015" name="Genome Announc.">
        <title>Expanding the biotechnology potential of lactobacilli through comparative genomics of 213 strains and associated genera.</title>
        <authorList>
            <person name="Sun Z."/>
            <person name="Harris H.M."/>
            <person name="McCann A."/>
            <person name="Guo C."/>
            <person name="Argimon S."/>
            <person name="Zhang W."/>
            <person name="Yang X."/>
            <person name="Jeffery I.B."/>
            <person name="Cooney J.C."/>
            <person name="Kagawa T.F."/>
            <person name="Liu W."/>
            <person name="Song Y."/>
            <person name="Salvetti E."/>
            <person name="Wrobel A."/>
            <person name="Rasinkangas P."/>
            <person name="Parkhill J."/>
            <person name="Rea M.C."/>
            <person name="O'Sullivan O."/>
            <person name="Ritari J."/>
            <person name="Douillard F.P."/>
            <person name="Paul Ross R."/>
            <person name="Yang R."/>
            <person name="Briner A.E."/>
            <person name="Felis G.E."/>
            <person name="de Vos W.M."/>
            <person name="Barrangou R."/>
            <person name="Klaenhammer T.R."/>
            <person name="Caufield P.W."/>
            <person name="Cui Y."/>
            <person name="Zhang H."/>
            <person name="O'Toole P.W."/>
        </authorList>
    </citation>
    <scope>NUCLEOTIDE SEQUENCE [LARGE SCALE GENOMIC DNA]</scope>
    <source>
        <strain evidence="5 6">DSM 15707</strain>
    </source>
</reference>